<gene>
    <name evidence="11" type="ORF">RHTO0S_11e05050g</name>
</gene>
<evidence type="ECO:0000256" key="8">
    <source>
        <dbReference type="PROSITE-ProRule" id="PRU01145"/>
    </source>
</evidence>
<dbReference type="OrthoDB" id="2530210at2759"/>
<organism evidence="11">
    <name type="scientific">Rhodotorula toruloides</name>
    <name type="common">Yeast</name>
    <name type="synonym">Rhodosporidium toruloides</name>
    <dbReference type="NCBI Taxonomy" id="5286"/>
    <lineage>
        <taxon>Eukaryota</taxon>
        <taxon>Fungi</taxon>
        <taxon>Dikarya</taxon>
        <taxon>Basidiomycota</taxon>
        <taxon>Pucciniomycotina</taxon>
        <taxon>Microbotryomycetes</taxon>
        <taxon>Sporidiobolales</taxon>
        <taxon>Sporidiobolaceae</taxon>
        <taxon>Rhodotorula</taxon>
    </lineage>
</organism>
<dbReference type="GO" id="GO:0008270">
    <property type="term" value="F:zinc ion binding"/>
    <property type="evidence" value="ECO:0007669"/>
    <property type="project" value="UniProtKB-KW"/>
</dbReference>
<evidence type="ECO:0000256" key="2">
    <source>
        <dbReference type="ARBA" id="ARBA00022723"/>
    </source>
</evidence>
<feature type="compositionally biased region" description="Low complexity" evidence="9">
    <location>
        <begin position="91"/>
        <end position="108"/>
    </location>
</feature>
<keyword evidence="2" id="KW-0479">Metal-binding</keyword>
<protein>
    <submittedName>
        <fullName evidence="11">RHTO0S11e05050g1_1</fullName>
    </submittedName>
</protein>
<dbReference type="PANTHER" id="PTHR13100:SF10">
    <property type="entry name" value="CELL GROWTH-REGULATING NUCLEOLAR PROTEIN"/>
    <property type="match status" value="1"/>
</dbReference>
<keyword evidence="4 8" id="KW-0863">Zinc-finger</keyword>
<evidence type="ECO:0000256" key="6">
    <source>
        <dbReference type="ARBA" id="ARBA00023242"/>
    </source>
</evidence>
<evidence type="ECO:0000256" key="4">
    <source>
        <dbReference type="ARBA" id="ARBA00022771"/>
    </source>
</evidence>
<dbReference type="SUPFAM" id="SSF57667">
    <property type="entry name" value="beta-beta-alpha zinc fingers"/>
    <property type="match status" value="2"/>
</dbReference>
<sequence>MVSFSCEGCGDVLKKGKLDQHAGRCRNAYYTCIDCNTTFEGTSYRSHTSCITEEEKYQKSVYKPPKGKKGKQQQQQQQQNGQQEQKKEEQQPVASTSTAEAAAPAAEANGDVKAEKKRAREEEKREEKVVEKQSEEKGGAKAEDEPAKKKKKKSKKSKDAAASTDDAATAAAAPEPATNDTSAPSLTTFLTDFVTPLLKADENVSLASLRQKVVEAAKEKGVKESEKDVEAKLWEGLKVGGKKGKVRVEFA</sequence>
<dbReference type="GO" id="GO:0005730">
    <property type="term" value="C:nucleolus"/>
    <property type="evidence" value="ECO:0007669"/>
    <property type="project" value="TreeGrafter"/>
</dbReference>
<evidence type="ECO:0000256" key="7">
    <source>
        <dbReference type="ARBA" id="ARBA00061084"/>
    </source>
</evidence>
<dbReference type="GO" id="GO:0006364">
    <property type="term" value="P:rRNA processing"/>
    <property type="evidence" value="ECO:0007669"/>
    <property type="project" value="TreeGrafter"/>
</dbReference>
<dbReference type="InterPro" id="IPR039999">
    <property type="entry name" value="LYAR"/>
</dbReference>
<evidence type="ECO:0000256" key="3">
    <source>
        <dbReference type="ARBA" id="ARBA00022737"/>
    </source>
</evidence>
<dbReference type="GO" id="GO:0003677">
    <property type="term" value="F:DNA binding"/>
    <property type="evidence" value="ECO:0007669"/>
    <property type="project" value="InterPro"/>
</dbReference>
<feature type="compositionally biased region" description="Low complexity" evidence="9">
    <location>
        <begin position="72"/>
        <end position="83"/>
    </location>
</feature>
<comment type="similarity">
    <text evidence="7">Belongs to the UPF0743 family.</text>
</comment>
<dbReference type="FunFam" id="3.30.1490.490:FF:000001">
    <property type="entry name" value="cell growth-regulating nucleolar protein-like"/>
    <property type="match status" value="1"/>
</dbReference>
<dbReference type="PANTHER" id="PTHR13100">
    <property type="entry name" value="CELL GROWTH-REGULATING NUCLEOLAR PROTEIN LYAR"/>
    <property type="match status" value="1"/>
</dbReference>
<evidence type="ECO:0000259" key="10">
    <source>
        <dbReference type="Pfam" id="PF08790"/>
    </source>
</evidence>
<reference evidence="11" key="1">
    <citation type="journal article" date="2014" name="Genome Announc.">
        <title>Draft genome sequence of Rhodosporidium toruloides CECT1137, an oleaginous yeast of biotechnological interest.</title>
        <authorList>
            <person name="Morin N."/>
            <person name="Calcas X."/>
            <person name="Devillers H."/>
            <person name="Durrens P."/>
            <person name="Sherman D.J."/>
            <person name="Nicaud J.-M."/>
            <person name="Neuveglise C."/>
        </authorList>
    </citation>
    <scope>NUCLEOTIDE SEQUENCE</scope>
    <source>
        <strain evidence="11">CECT1137</strain>
    </source>
</reference>
<feature type="domain" description="Zinc finger C2H2 LYAR-type" evidence="10">
    <location>
        <begin position="30"/>
        <end position="57"/>
    </location>
</feature>
<evidence type="ECO:0000313" key="11">
    <source>
        <dbReference type="EMBL" id="CDR45803.1"/>
    </source>
</evidence>
<feature type="compositionally biased region" description="Basic and acidic residues" evidence="9">
    <location>
        <begin position="110"/>
        <end position="147"/>
    </location>
</feature>
<proteinExistence type="inferred from homology"/>
<dbReference type="GO" id="GO:0000122">
    <property type="term" value="P:negative regulation of transcription by RNA polymerase II"/>
    <property type="evidence" value="ECO:0007669"/>
    <property type="project" value="TreeGrafter"/>
</dbReference>
<accession>A0A061B7B8</accession>
<dbReference type="InterPro" id="IPR014898">
    <property type="entry name" value="Znf_C2H2_LYAR"/>
</dbReference>
<keyword evidence="5" id="KW-0862">Zinc</keyword>
<evidence type="ECO:0000256" key="9">
    <source>
        <dbReference type="SAM" id="MobiDB-lite"/>
    </source>
</evidence>
<dbReference type="AlphaFoldDB" id="A0A061B7B8"/>
<comment type="subcellular location">
    <subcellularLocation>
        <location evidence="1">Nucleus</location>
    </subcellularLocation>
</comment>
<feature type="compositionally biased region" description="Low complexity" evidence="9">
    <location>
        <begin position="160"/>
        <end position="178"/>
    </location>
</feature>
<dbReference type="EMBL" id="LK052946">
    <property type="protein sequence ID" value="CDR45803.1"/>
    <property type="molecule type" value="Genomic_DNA"/>
</dbReference>
<dbReference type="PROSITE" id="PS51804">
    <property type="entry name" value="ZF_C2HC_LYAR"/>
    <property type="match status" value="2"/>
</dbReference>
<dbReference type="InterPro" id="IPR036236">
    <property type="entry name" value="Znf_C2H2_sf"/>
</dbReference>
<keyword evidence="6" id="KW-0539">Nucleus</keyword>
<dbReference type="Pfam" id="PF08790">
    <property type="entry name" value="zf-LYAR"/>
    <property type="match status" value="1"/>
</dbReference>
<evidence type="ECO:0000256" key="1">
    <source>
        <dbReference type="ARBA" id="ARBA00004123"/>
    </source>
</evidence>
<dbReference type="Gene3D" id="3.30.1490.490">
    <property type="match status" value="1"/>
</dbReference>
<keyword evidence="3" id="KW-0677">Repeat</keyword>
<name>A0A061B7B8_RHOTO</name>
<feature type="region of interest" description="Disordered" evidence="9">
    <location>
        <begin position="54"/>
        <end position="185"/>
    </location>
</feature>
<evidence type="ECO:0000256" key="5">
    <source>
        <dbReference type="ARBA" id="ARBA00022833"/>
    </source>
</evidence>